<accession>A0A2P2PX90</accession>
<protein>
    <submittedName>
        <fullName evidence="2">Uncharacterized protein</fullName>
    </submittedName>
</protein>
<feature type="region of interest" description="Disordered" evidence="1">
    <location>
        <begin position="1"/>
        <end position="29"/>
    </location>
</feature>
<reference evidence="2" key="1">
    <citation type="submission" date="2018-02" db="EMBL/GenBank/DDBJ databases">
        <title>Rhizophora mucronata_Transcriptome.</title>
        <authorList>
            <person name="Meera S.P."/>
            <person name="Sreeshan A."/>
            <person name="Augustine A."/>
        </authorList>
    </citation>
    <scope>NUCLEOTIDE SEQUENCE</scope>
    <source>
        <tissue evidence="2">Leaf</tissue>
    </source>
</reference>
<organism evidence="2">
    <name type="scientific">Rhizophora mucronata</name>
    <name type="common">Asiatic mangrove</name>
    <dbReference type="NCBI Taxonomy" id="61149"/>
    <lineage>
        <taxon>Eukaryota</taxon>
        <taxon>Viridiplantae</taxon>
        <taxon>Streptophyta</taxon>
        <taxon>Embryophyta</taxon>
        <taxon>Tracheophyta</taxon>
        <taxon>Spermatophyta</taxon>
        <taxon>Magnoliopsida</taxon>
        <taxon>eudicotyledons</taxon>
        <taxon>Gunneridae</taxon>
        <taxon>Pentapetalae</taxon>
        <taxon>rosids</taxon>
        <taxon>fabids</taxon>
        <taxon>Malpighiales</taxon>
        <taxon>Rhizophoraceae</taxon>
        <taxon>Rhizophora</taxon>
    </lineage>
</organism>
<dbReference type="EMBL" id="GGEC01078785">
    <property type="protein sequence ID" value="MBX59269.1"/>
    <property type="molecule type" value="Transcribed_RNA"/>
</dbReference>
<name>A0A2P2PX90_RHIMU</name>
<feature type="compositionally biased region" description="Basic and acidic residues" evidence="1">
    <location>
        <begin position="1"/>
        <end position="17"/>
    </location>
</feature>
<evidence type="ECO:0000313" key="2">
    <source>
        <dbReference type="EMBL" id="MBX59269.1"/>
    </source>
</evidence>
<proteinExistence type="predicted"/>
<feature type="compositionally biased region" description="Polar residues" evidence="1">
    <location>
        <begin position="19"/>
        <end position="29"/>
    </location>
</feature>
<evidence type="ECO:0000256" key="1">
    <source>
        <dbReference type="SAM" id="MobiDB-lite"/>
    </source>
</evidence>
<sequence>MLNKHQNSEIKTTEKAPIEQNNSSISNKD</sequence>
<dbReference type="AlphaFoldDB" id="A0A2P2PX90"/>